<dbReference type="InterPro" id="IPR050684">
    <property type="entry name" value="HTH-Siroheme_Decarb"/>
</dbReference>
<dbReference type="Gene3D" id="1.10.10.10">
    <property type="entry name" value="Winged helix-like DNA-binding domain superfamily/Winged helix DNA-binding domain"/>
    <property type="match status" value="1"/>
</dbReference>
<gene>
    <name evidence="3" type="ORF">HFC64_06990</name>
    <name evidence="4" type="ORF">SSOP1_2459</name>
</gene>
<evidence type="ECO:0000256" key="1">
    <source>
        <dbReference type="SAM" id="Phobius"/>
    </source>
</evidence>
<reference evidence="5" key="2">
    <citation type="submission" date="2016-04" db="EMBL/GenBank/DDBJ databases">
        <authorList>
            <person name="Shah S.A."/>
            <person name="Garrett R.A."/>
        </authorList>
    </citation>
    <scope>NUCLEOTIDE SEQUENCE [LARGE SCALE GENOMIC DNA]</scope>
    <source>
        <strain evidence="5">ATCC 35091 / DSM 1616 / JCM 8930 / NBRC 15331 / P1</strain>
    </source>
</reference>
<dbReference type="AlphaFoldDB" id="A0A157T3I8"/>
<dbReference type="OrthoDB" id="36823at2157"/>
<dbReference type="Proteomes" id="UP000076770">
    <property type="component" value="Chromosome i"/>
</dbReference>
<reference evidence="3 6" key="3">
    <citation type="journal article" date="2020" name="Nat. Commun.">
        <title>The structures of two archaeal type IV pili illuminate evolutionary relationships.</title>
        <authorList>
            <person name="Wang F."/>
            <person name="Baquero D.P."/>
            <person name="Su Z."/>
            <person name="Beltran L.C."/>
            <person name="Prangishvili D."/>
            <person name="Krupovic M."/>
            <person name="Egelman E.H."/>
        </authorList>
    </citation>
    <scope>NUCLEOTIDE SEQUENCE [LARGE SCALE GENOMIC DNA]</scope>
    <source>
        <strain evidence="3 6">POZ149</strain>
    </source>
</reference>
<dbReference type="RefSeq" id="WP_010923833.1">
    <property type="nucleotide sequence ID" value="NZ_LT549890.1"/>
</dbReference>
<dbReference type="NCBIfam" id="NF041016">
    <property type="entry name" value="trans_reg_ArnR"/>
    <property type="match status" value="1"/>
</dbReference>
<evidence type="ECO:0000313" key="6">
    <source>
        <dbReference type="Proteomes" id="UP000594632"/>
    </source>
</evidence>
<reference evidence="4" key="1">
    <citation type="submission" date="2016-04" db="EMBL/GenBank/DDBJ databases">
        <authorList>
            <person name="Evans L.H."/>
            <person name="Alamgir A."/>
            <person name="Owens N."/>
            <person name="Weber N.D."/>
            <person name="Virtaneva K."/>
            <person name="Barbian K."/>
            <person name="Babar A."/>
            <person name="Rosenke K."/>
        </authorList>
    </citation>
    <scope>NUCLEOTIDE SEQUENCE</scope>
    <source>
        <strain evidence="4">P1</strain>
    </source>
</reference>
<evidence type="ECO:0000259" key="2">
    <source>
        <dbReference type="Pfam" id="PF13463"/>
    </source>
</evidence>
<dbReference type="InterPro" id="IPR036388">
    <property type="entry name" value="WH-like_DNA-bd_sf"/>
</dbReference>
<proteinExistence type="predicted"/>
<dbReference type="GO" id="GO:0003700">
    <property type="term" value="F:DNA-binding transcription factor activity"/>
    <property type="evidence" value="ECO:0007669"/>
    <property type="project" value="InterPro"/>
</dbReference>
<keyword evidence="1" id="KW-1133">Transmembrane helix</keyword>
<dbReference type="Proteomes" id="UP000594632">
    <property type="component" value="Chromosome"/>
</dbReference>
<evidence type="ECO:0000313" key="4">
    <source>
        <dbReference type="EMBL" id="SAI86013.1"/>
    </source>
</evidence>
<dbReference type="InterPro" id="IPR036390">
    <property type="entry name" value="WH_DNA-bd_sf"/>
</dbReference>
<dbReference type="PATRIC" id="fig|2287.9.peg.2586"/>
<organism evidence="4 5">
    <name type="scientific">Saccharolobus solfataricus</name>
    <name type="common">Sulfolobus solfataricus</name>
    <dbReference type="NCBI Taxonomy" id="2287"/>
    <lineage>
        <taxon>Archaea</taxon>
        <taxon>Thermoproteota</taxon>
        <taxon>Thermoprotei</taxon>
        <taxon>Sulfolobales</taxon>
        <taxon>Sulfolobaceae</taxon>
        <taxon>Saccharolobus</taxon>
    </lineage>
</organism>
<dbReference type="PANTHER" id="PTHR43413">
    <property type="entry name" value="TRANSCRIPTIONAL REGULATOR, ASNC FAMILY"/>
    <property type="match status" value="1"/>
</dbReference>
<dbReference type="SUPFAM" id="SSF46785">
    <property type="entry name" value="Winged helix' DNA-binding domain"/>
    <property type="match status" value="2"/>
</dbReference>
<evidence type="ECO:0000313" key="3">
    <source>
        <dbReference type="EMBL" id="QPG49597.1"/>
    </source>
</evidence>
<evidence type="ECO:0000313" key="5">
    <source>
        <dbReference type="Proteomes" id="UP000076770"/>
    </source>
</evidence>
<accession>A0A157T3I8</accession>
<name>A0A157T3I8_SACSO</name>
<dbReference type="PANTHER" id="PTHR43413:SF4">
    <property type="entry name" value="HTH-TYPE TRANSCRIPTIONAL REGULATOR LYSM"/>
    <property type="match status" value="1"/>
</dbReference>
<keyword evidence="1" id="KW-0472">Membrane</keyword>
<dbReference type="EMBL" id="CP050869">
    <property type="protein sequence ID" value="QPG49597.1"/>
    <property type="molecule type" value="Genomic_DNA"/>
</dbReference>
<feature type="transmembrane region" description="Helical" evidence="1">
    <location>
        <begin position="244"/>
        <end position="267"/>
    </location>
</feature>
<dbReference type="Pfam" id="PF13463">
    <property type="entry name" value="HTH_27"/>
    <property type="match status" value="1"/>
</dbReference>
<keyword evidence="1" id="KW-0812">Transmembrane</keyword>
<protein>
    <submittedName>
        <fullName evidence="3">MarR family transcriptional regulator</fullName>
    </submittedName>
</protein>
<dbReference type="GeneID" id="27428638"/>
<dbReference type="EMBL" id="LT549890">
    <property type="protein sequence ID" value="SAI86013.1"/>
    <property type="molecule type" value="Genomic_DNA"/>
</dbReference>
<dbReference type="InterPro" id="IPR053515">
    <property type="entry name" value="HTH-type_ArnR"/>
</dbReference>
<dbReference type="GeneID" id="1453807"/>
<feature type="domain" description="HTH marR-type" evidence="2">
    <location>
        <begin position="23"/>
        <end position="80"/>
    </location>
</feature>
<dbReference type="InterPro" id="IPR000835">
    <property type="entry name" value="HTH_MarR-typ"/>
</dbReference>
<sequence>MSYNVFDVLRELDSIVDFARAKLQWDILFFINSRGPSSISEIAEGTNNSKKAVIDAIRKLVEKELIIKVKYDVYDLSEKGKQVLNKLNYFTSHTVSTQKSVDGDNNVLSNNADNPSQNYYLLELIKMSLLNNGTLPIDKVSRELGISKQTVKYYLELFMRKKIFKKVNKKSLLGKSVQTVVLTSEGRKIAYKVPSLIKIRNNLFLRLLLKITFSISYESALMKLMVFFALSSPIIIYYDGDPPVRILGIVWLYMLVFTSLLSIFAYLTMR</sequence>